<dbReference type="CDD" id="cd08984">
    <property type="entry name" value="GH43-like"/>
    <property type="match status" value="1"/>
</dbReference>
<evidence type="ECO:0000313" key="6">
    <source>
        <dbReference type="EMBL" id="EDY96064.1"/>
    </source>
</evidence>
<dbReference type="AlphaFoldDB" id="B5CXC9"/>
<dbReference type="Pfam" id="PF04616">
    <property type="entry name" value="Glyco_hydro_43"/>
    <property type="match status" value="1"/>
</dbReference>
<dbReference type="EMBL" id="ABQC02000016">
    <property type="protein sequence ID" value="EDY96064.1"/>
    <property type="molecule type" value="Genomic_DNA"/>
</dbReference>
<dbReference type="HOGENOM" id="CLU_893348_0_0_10"/>
<dbReference type="Gene3D" id="2.115.10.20">
    <property type="entry name" value="Glycosyl hydrolase domain, family 43"/>
    <property type="match status" value="1"/>
</dbReference>
<evidence type="ECO:0000256" key="3">
    <source>
        <dbReference type="ARBA" id="ARBA00022801"/>
    </source>
</evidence>
<organism evidence="6 7">
    <name type="scientific">Phocaeicola plebeius (strain DSM 17135 / JCM 12973 / CCUG 54634 / M2)</name>
    <name type="common">Bacteroides plebeius</name>
    <dbReference type="NCBI Taxonomy" id="484018"/>
    <lineage>
        <taxon>Bacteria</taxon>
        <taxon>Pseudomonadati</taxon>
        <taxon>Bacteroidota</taxon>
        <taxon>Bacteroidia</taxon>
        <taxon>Bacteroidales</taxon>
        <taxon>Bacteroidaceae</taxon>
        <taxon>Phocaeicola</taxon>
    </lineage>
</organism>
<dbReference type="eggNOG" id="COG1621">
    <property type="taxonomic scope" value="Bacteria"/>
</dbReference>
<keyword evidence="3 5" id="KW-0378">Hydrolase</keyword>
<accession>B5CXC9</accession>
<protein>
    <recommendedName>
        <fullName evidence="8">Glycosyl hydrolase family 43</fullName>
    </recommendedName>
</protein>
<name>B5CXC9_PHOPM</name>
<reference evidence="6 7" key="1">
    <citation type="submission" date="2008-08" db="EMBL/GenBank/DDBJ databases">
        <title>Draft genome sequence of Bacteroides plebeius (DSM 17135).</title>
        <authorList>
            <person name="Sudarsanam P."/>
            <person name="Ley R."/>
            <person name="Guruge J."/>
            <person name="Turnbaugh P.J."/>
            <person name="Mahowald M."/>
            <person name="Liep D."/>
            <person name="Gordon J."/>
        </authorList>
    </citation>
    <scope>NUCLEOTIDE SEQUENCE [LARGE SCALE GENOMIC DNA]</scope>
    <source>
        <strain evidence="7">DSM 17135 / JCM 12973 / M2</strain>
    </source>
</reference>
<evidence type="ECO:0000256" key="5">
    <source>
        <dbReference type="RuleBase" id="RU361187"/>
    </source>
</evidence>
<gene>
    <name evidence="6" type="ORF">BACPLE_01370</name>
</gene>
<dbReference type="SUPFAM" id="SSF75005">
    <property type="entry name" value="Arabinanase/levansucrase/invertase"/>
    <property type="match status" value="1"/>
</dbReference>
<proteinExistence type="inferred from homology"/>
<dbReference type="InterPro" id="IPR050727">
    <property type="entry name" value="GH43_arabinanases"/>
</dbReference>
<evidence type="ECO:0000313" key="7">
    <source>
        <dbReference type="Proteomes" id="UP000003452"/>
    </source>
</evidence>
<sequence length="319" mass="36251">MPNAPFFADPNYNGSTDPEIIYNPVTKEFLVYYTSRRPLSGNSFVSTPIGVISSKNLLDWTFKGYCSFDGNGGDKDSPMTFWAPGMIVVGDSCHMYVTRKEDSTPPWGGPSKVVHYVAPLTDMINGWRFVDVAINEPNAIDACLFKNSKGSITMIYRNCLTGEPRCGTFWATSTDLKNWEKHGLVHGDVENVDKHGFHYQEGPNVIFWKGYYWLITDPHCGLPVYRSKDGIDWNYQGLILDKPGNRLYDGTYGRHASMIVTSDDRAFIVYHVEPLRNYVEYDDTRLSIVEQLCFLQIAELKIVDGKLICERDALIHLRE</sequence>
<comment type="pathway">
    <text evidence="1">Glycan metabolism; L-arabinan degradation.</text>
</comment>
<comment type="caution">
    <text evidence="6">The sequence shown here is derived from an EMBL/GenBank/DDBJ whole genome shotgun (WGS) entry which is preliminary data.</text>
</comment>
<dbReference type="PANTHER" id="PTHR43301:SF3">
    <property type="entry name" value="ARABINAN ENDO-1,5-ALPHA-L-ARABINOSIDASE A-RELATED"/>
    <property type="match status" value="1"/>
</dbReference>
<dbReference type="InterPro" id="IPR023296">
    <property type="entry name" value="Glyco_hydro_beta-prop_sf"/>
</dbReference>
<evidence type="ECO:0008006" key="8">
    <source>
        <dbReference type="Google" id="ProtNLM"/>
    </source>
</evidence>
<reference evidence="6 7" key="2">
    <citation type="submission" date="2008-08" db="EMBL/GenBank/DDBJ databases">
        <authorList>
            <person name="Fulton L."/>
            <person name="Clifton S."/>
            <person name="Fulton B."/>
            <person name="Xu J."/>
            <person name="Minx P."/>
            <person name="Pepin K.H."/>
            <person name="Johnson M."/>
            <person name="Thiruvilangam P."/>
            <person name="Bhonagiri V."/>
            <person name="Nash W.E."/>
            <person name="Mardis E.R."/>
            <person name="Wilson R.K."/>
        </authorList>
    </citation>
    <scope>NUCLEOTIDE SEQUENCE [LARGE SCALE GENOMIC DNA]</scope>
    <source>
        <strain evidence="7">DSM 17135 / JCM 12973 / M2</strain>
    </source>
</reference>
<keyword evidence="4 5" id="KW-0326">Glycosidase</keyword>
<evidence type="ECO:0000256" key="4">
    <source>
        <dbReference type="ARBA" id="ARBA00023295"/>
    </source>
</evidence>
<dbReference type="Proteomes" id="UP000003452">
    <property type="component" value="Unassembled WGS sequence"/>
</dbReference>
<dbReference type="GO" id="GO:0004553">
    <property type="term" value="F:hydrolase activity, hydrolyzing O-glycosyl compounds"/>
    <property type="evidence" value="ECO:0007669"/>
    <property type="project" value="InterPro"/>
</dbReference>
<dbReference type="PANTHER" id="PTHR43301">
    <property type="entry name" value="ARABINAN ENDO-1,5-ALPHA-L-ARABINOSIDASE"/>
    <property type="match status" value="1"/>
</dbReference>
<evidence type="ECO:0000256" key="2">
    <source>
        <dbReference type="ARBA" id="ARBA00009865"/>
    </source>
</evidence>
<evidence type="ECO:0000256" key="1">
    <source>
        <dbReference type="ARBA" id="ARBA00004834"/>
    </source>
</evidence>
<dbReference type="GO" id="GO:0005975">
    <property type="term" value="P:carbohydrate metabolic process"/>
    <property type="evidence" value="ECO:0007669"/>
    <property type="project" value="InterPro"/>
</dbReference>
<dbReference type="InterPro" id="IPR006710">
    <property type="entry name" value="Glyco_hydro_43"/>
</dbReference>
<comment type="similarity">
    <text evidence="2 5">Belongs to the glycosyl hydrolase 43 family.</text>
</comment>